<feature type="region of interest" description="Disordered" evidence="1">
    <location>
        <begin position="168"/>
        <end position="239"/>
    </location>
</feature>
<feature type="compositionally biased region" description="Polar residues" evidence="1">
    <location>
        <begin position="223"/>
        <end position="239"/>
    </location>
</feature>
<organism evidence="2 3">
    <name type="scientific">Rhipicephalus microplus</name>
    <name type="common">Cattle tick</name>
    <name type="synonym">Boophilus microplus</name>
    <dbReference type="NCBI Taxonomy" id="6941"/>
    <lineage>
        <taxon>Eukaryota</taxon>
        <taxon>Metazoa</taxon>
        <taxon>Ecdysozoa</taxon>
        <taxon>Arthropoda</taxon>
        <taxon>Chelicerata</taxon>
        <taxon>Arachnida</taxon>
        <taxon>Acari</taxon>
        <taxon>Parasitiformes</taxon>
        <taxon>Ixodida</taxon>
        <taxon>Ixodoidea</taxon>
        <taxon>Ixodidae</taxon>
        <taxon>Rhipicephalinae</taxon>
        <taxon>Rhipicephalus</taxon>
        <taxon>Boophilus</taxon>
    </lineage>
</organism>
<keyword evidence="3" id="KW-1185">Reference proteome</keyword>
<sequence>MADFRLHRGFTTSDVRASPTFPSCVSPGFGARWHRRDFSCVHLLALRCCGHLLSSFAAGSRWWLSPLRVDAALGQLRRMSCQEPNVFTVRTSWTLRAGLPQYYGVFRSPRHIDASTSFSGGNGVQAPVSNRSVGLSHCEVVPCIEHASESPDSSQAACHYLTDEPSPHATILHNANGRASEPSGSHVSRQGSPFPATAEGRLSESSDSSMLLEVPEQCVSEPVDSSSHTKLPAPQASTS</sequence>
<evidence type="ECO:0000313" key="3">
    <source>
        <dbReference type="Proteomes" id="UP000821866"/>
    </source>
</evidence>
<dbReference type="EMBL" id="JABSTU010000001">
    <property type="protein sequence ID" value="KAH8040144.1"/>
    <property type="molecule type" value="Genomic_DNA"/>
</dbReference>
<evidence type="ECO:0000256" key="1">
    <source>
        <dbReference type="SAM" id="MobiDB-lite"/>
    </source>
</evidence>
<proteinExistence type="predicted"/>
<name>A0A9J6F1Z3_RHIMP</name>
<reference evidence="2" key="2">
    <citation type="submission" date="2021-09" db="EMBL/GenBank/DDBJ databases">
        <authorList>
            <person name="Jia N."/>
            <person name="Wang J."/>
            <person name="Shi W."/>
            <person name="Du L."/>
            <person name="Sun Y."/>
            <person name="Zhan W."/>
            <person name="Jiang J."/>
            <person name="Wang Q."/>
            <person name="Zhang B."/>
            <person name="Ji P."/>
            <person name="Sakyi L.B."/>
            <person name="Cui X."/>
            <person name="Yuan T."/>
            <person name="Jiang B."/>
            <person name="Yang W."/>
            <person name="Lam T.T.-Y."/>
            <person name="Chang Q."/>
            <person name="Ding S."/>
            <person name="Wang X."/>
            <person name="Zhu J."/>
            <person name="Ruan X."/>
            <person name="Zhao L."/>
            <person name="Wei J."/>
            <person name="Que T."/>
            <person name="Du C."/>
            <person name="Cheng J."/>
            <person name="Dai P."/>
            <person name="Han X."/>
            <person name="Huang E."/>
            <person name="Gao Y."/>
            <person name="Liu J."/>
            <person name="Shao H."/>
            <person name="Ye R."/>
            <person name="Li L."/>
            <person name="Wei W."/>
            <person name="Wang X."/>
            <person name="Wang C."/>
            <person name="Huo Q."/>
            <person name="Li W."/>
            <person name="Guo W."/>
            <person name="Chen H."/>
            <person name="Chen S."/>
            <person name="Zhou L."/>
            <person name="Zhou L."/>
            <person name="Ni X."/>
            <person name="Tian J."/>
            <person name="Zhou Y."/>
            <person name="Sheng Y."/>
            <person name="Liu T."/>
            <person name="Pan Y."/>
            <person name="Xia L."/>
            <person name="Li J."/>
            <person name="Zhao F."/>
            <person name="Cao W."/>
        </authorList>
    </citation>
    <scope>NUCLEOTIDE SEQUENCE</scope>
    <source>
        <strain evidence="2">Rmic-2018</strain>
        <tissue evidence="2">Larvae</tissue>
    </source>
</reference>
<dbReference type="VEuPathDB" id="VectorBase:LOC119174035"/>
<accession>A0A9J6F1Z3</accession>
<feature type="compositionally biased region" description="Low complexity" evidence="1">
    <location>
        <begin position="199"/>
        <end position="213"/>
    </location>
</feature>
<gene>
    <name evidence="2" type="ORF">HPB51_009522</name>
</gene>
<comment type="caution">
    <text evidence="2">The sequence shown here is derived from an EMBL/GenBank/DDBJ whole genome shotgun (WGS) entry which is preliminary data.</text>
</comment>
<protein>
    <submittedName>
        <fullName evidence="2">Uncharacterized protein</fullName>
    </submittedName>
</protein>
<reference evidence="2" key="1">
    <citation type="journal article" date="2020" name="Cell">
        <title>Large-Scale Comparative Analyses of Tick Genomes Elucidate Their Genetic Diversity and Vector Capacities.</title>
        <authorList>
            <consortium name="Tick Genome and Microbiome Consortium (TIGMIC)"/>
            <person name="Jia N."/>
            <person name="Wang J."/>
            <person name="Shi W."/>
            <person name="Du L."/>
            <person name="Sun Y."/>
            <person name="Zhan W."/>
            <person name="Jiang J.F."/>
            <person name="Wang Q."/>
            <person name="Zhang B."/>
            <person name="Ji P."/>
            <person name="Bell-Sakyi L."/>
            <person name="Cui X.M."/>
            <person name="Yuan T.T."/>
            <person name="Jiang B.G."/>
            <person name="Yang W.F."/>
            <person name="Lam T.T."/>
            <person name="Chang Q.C."/>
            <person name="Ding S.J."/>
            <person name="Wang X.J."/>
            <person name="Zhu J.G."/>
            <person name="Ruan X.D."/>
            <person name="Zhao L."/>
            <person name="Wei J.T."/>
            <person name="Ye R.Z."/>
            <person name="Que T.C."/>
            <person name="Du C.H."/>
            <person name="Zhou Y.H."/>
            <person name="Cheng J.X."/>
            <person name="Dai P.F."/>
            <person name="Guo W.B."/>
            <person name="Han X.H."/>
            <person name="Huang E.J."/>
            <person name="Li L.F."/>
            <person name="Wei W."/>
            <person name="Gao Y.C."/>
            <person name="Liu J.Z."/>
            <person name="Shao H.Z."/>
            <person name="Wang X."/>
            <person name="Wang C.C."/>
            <person name="Yang T.C."/>
            <person name="Huo Q.B."/>
            <person name="Li W."/>
            <person name="Chen H.Y."/>
            <person name="Chen S.E."/>
            <person name="Zhou L.G."/>
            <person name="Ni X.B."/>
            <person name="Tian J.H."/>
            <person name="Sheng Y."/>
            <person name="Liu T."/>
            <person name="Pan Y.S."/>
            <person name="Xia L.Y."/>
            <person name="Li J."/>
            <person name="Zhao F."/>
            <person name="Cao W.C."/>
        </authorList>
    </citation>
    <scope>NUCLEOTIDE SEQUENCE</scope>
    <source>
        <strain evidence="2">Rmic-2018</strain>
    </source>
</reference>
<evidence type="ECO:0000313" key="2">
    <source>
        <dbReference type="EMBL" id="KAH8040144.1"/>
    </source>
</evidence>
<feature type="compositionally biased region" description="Polar residues" evidence="1">
    <location>
        <begin position="182"/>
        <end position="191"/>
    </location>
</feature>
<dbReference type="AlphaFoldDB" id="A0A9J6F1Z3"/>
<dbReference type="Proteomes" id="UP000821866">
    <property type="component" value="Chromosome 1"/>
</dbReference>